<feature type="region of interest" description="Disordered" evidence="1">
    <location>
        <begin position="124"/>
        <end position="157"/>
    </location>
</feature>
<comment type="caution">
    <text evidence="2">The sequence shown here is derived from an EMBL/GenBank/DDBJ whole genome shotgun (WGS) entry which is preliminary data.</text>
</comment>
<protein>
    <submittedName>
        <fullName evidence="2">Uncharacterized protein</fullName>
    </submittedName>
</protein>
<reference evidence="2 3" key="1">
    <citation type="submission" date="2024-01" db="EMBL/GenBank/DDBJ databases">
        <title>The complete chloroplast genome sequence of Lithospermum erythrorhizon: insights into the phylogenetic relationship among Boraginaceae species and the maternal lineages of purple gromwells.</title>
        <authorList>
            <person name="Okada T."/>
            <person name="Watanabe K."/>
        </authorList>
    </citation>
    <scope>NUCLEOTIDE SEQUENCE [LARGE SCALE GENOMIC DNA]</scope>
</reference>
<organism evidence="2 3">
    <name type="scientific">Lithospermum erythrorhizon</name>
    <name type="common">Purple gromwell</name>
    <name type="synonym">Lithospermum officinale var. erythrorhizon</name>
    <dbReference type="NCBI Taxonomy" id="34254"/>
    <lineage>
        <taxon>Eukaryota</taxon>
        <taxon>Viridiplantae</taxon>
        <taxon>Streptophyta</taxon>
        <taxon>Embryophyta</taxon>
        <taxon>Tracheophyta</taxon>
        <taxon>Spermatophyta</taxon>
        <taxon>Magnoliopsida</taxon>
        <taxon>eudicotyledons</taxon>
        <taxon>Gunneridae</taxon>
        <taxon>Pentapetalae</taxon>
        <taxon>asterids</taxon>
        <taxon>lamiids</taxon>
        <taxon>Boraginales</taxon>
        <taxon>Boraginaceae</taxon>
        <taxon>Boraginoideae</taxon>
        <taxon>Lithospermeae</taxon>
        <taxon>Lithospermum</taxon>
    </lineage>
</organism>
<dbReference type="EMBL" id="BAABME010000489">
    <property type="protein sequence ID" value="GAA0143208.1"/>
    <property type="molecule type" value="Genomic_DNA"/>
</dbReference>
<evidence type="ECO:0000313" key="3">
    <source>
        <dbReference type="Proteomes" id="UP001454036"/>
    </source>
</evidence>
<accession>A0AAV3NZN1</accession>
<feature type="compositionally biased region" description="Acidic residues" evidence="1">
    <location>
        <begin position="126"/>
        <end position="157"/>
    </location>
</feature>
<dbReference type="Proteomes" id="UP001454036">
    <property type="component" value="Unassembled WGS sequence"/>
</dbReference>
<sequence>MREDKDSTLIEKDKAVQKYQDLLRSPKELVSSHTAFERGRRLNWRVFTMILLASLLHWRPIKLTWGVLRFPWRNASLKETTWPHASPKLRSRLSSTSRTSKGIASHFKKYVTGLGEDFVIDLFDNLPDDEGDGEEVEGHEDDDAGGDHSDEDDDRSD</sequence>
<keyword evidence="3" id="KW-1185">Reference proteome</keyword>
<gene>
    <name evidence="2" type="ORF">LIER_03947</name>
</gene>
<dbReference type="AlphaFoldDB" id="A0AAV3NZN1"/>
<proteinExistence type="predicted"/>
<evidence type="ECO:0000313" key="2">
    <source>
        <dbReference type="EMBL" id="GAA0143208.1"/>
    </source>
</evidence>
<name>A0AAV3NZN1_LITER</name>
<evidence type="ECO:0000256" key="1">
    <source>
        <dbReference type="SAM" id="MobiDB-lite"/>
    </source>
</evidence>